<reference evidence="3 4" key="1">
    <citation type="submission" date="2018-04" db="EMBL/GenBank/DDBJ databases">
        <title>Genome sequencing of Flavobacterium sp. HYN0059.</title>
        <authorList>
            <person name="Yi H."/>
            <person name="Baek C."/>
        </authorList>
    </citation>
    <scope>NUCLEOTIDE SEQUENCE [LARGE SCALE GENOMIC DNA]</scope>
    <source>
        <strain evidence="3 4">HYN0059</strain>
    </source>
</reference>
<dbReference type="Pfam" id="PF00144">
    <property type="entry name" value="Beta-lactamase"/>
    <property type="match status" value="1"/>
</dbReference>
<dbReference type="InterPro" id="IPR050491">
    <property type="entry name" value="AmpC-like"/>
</dbReference>
<sequence length="441" mass="49510">MKNFFLSLFVLAITLPALAQSEAKYRKIDSLMVYFNRNDKIMGALTIREKGKVVFEKAYDFADINAKAKATPDTKYKIGAVTEIFTAAIIFQLIEEKKLTLDTKLSEFFPKIKNAEIITIADMLGHKSGIYNYTDDPAFKEAQTKLQNRKQMLDRIMAKEPAFEPGTKAEVSNSNYLLLGYIIQDITKKTYKENVTARVIKKAGLKNTYYFTKINSRKNEAYSYAYADGQWDKQDEWHESAIGGSGGLQSTASDLTLFAKALFDGKIITKASLNEMTKMDMGIGRGVFHFSFAERKFVGHNGNLEGFSTVLGYNPKEDLAISLTLNGVNTDVNALVMGILSCYYKLPYRFPDFTSVAVDDSVLKRYEGIYTAPSLPYKVKIIAREGKLVAIALEPGQGSFELNPLSENEFNFDPADLRMIFSEKGFTLKQGGKVTEFTKEK</sequence>
<keyword evidence="1" id="KW-0732">Signal</keyword>
<keyword evidence="4" id="KW-1185">Reference proteome</keyword>
<proteinExistence type="predicted"/>
<keyword evidence="3" id="KW-0378">Hydrolase</keyword>
<dbReference type="RefSeq" id="WP_108776705.1">
    <property type="nucleotide sequence ID" value="NZ_CP029186.1"/>
</dbReference>
<feature type="signal peptide" evidence="1">
    <location>
        <begin position="1"/>
        <end position="19"/>
    </location>
</feature>
<dbReference type="PANTHER" id="PTHR46825">
    <property type="entry name" value="D-ALANYL-D-ALANINE-CARBOXYPEPTIDASE/ENDOPEPTIDASE AMPH"/>
    <property type="match status" value="1"/>
</dbReference>
<feature type="domain" description="Beta-lactamase-related" evidence="2">
    <location>
        <begin position="44"/>
        <end position="331"/>
    </location>
</feature>
<dbReference type="SUPFAM" id="SSF56601">
    <property type="entry name" value="beta-lactamase/transpeptidase-like"/>
    <property type="match status" value="1"/>
</dbReference>
<evidence type="ECO:0000313" key="3">
    <source>
        <dbReference type="EMBL" id="AWH83995.1"/>
    </source>
</evidence>
<keyword evidence="3" id="KW-0121">Carboxypeptidase</keyword>
<evidence type="ECO:0000259" key="2">
    <source>
        <dbReference type="Pfam" id="PF00144"/>
    </source>
</evidence>
<name>A0A2S1QUD4_9FLAO</name>
<dbReference type="EMBL" id="CP029186">
    <property type="protein sequence ID" value="AWH83995.1"/>
    <property type="molecule type" value="Genomic_DNA"/>
</dbReference>
<dbReference type="Gene3D" id="3.40.710.10">
    <property type="entry name" value="DD-peptidase/beta-lactamase superfamily"/>
    <property type="match status" value="1"/>
</dbReference>
<dbReference type="PANTHER" id="PTHR46825:SF9">
    <property type="entry name" value="BETA-LACTAMASE-RELATED DOMAIN-CONTAINING PROTEIN"/>
    <property type="match status" value="1"/>
</dbReference>
<accession>A0A2S1QUD4</accession>
<evidence type="ECO:0000256" key="1">
    <source>
        <dbReference type="SAM" id="SignalP"/>
    </source>
</evidence>
<keyword evidence="3" id="KW-0645">Protease</keyword>
<dbReference type="InterPro" id="IPR001466">
    <property type="entry name" value="Beta-lactam-related"/>
</dbReference>
<dbReference type="AlphaFoldDB" id="A0A2S1QUD4"/>
<dbReference type="KEGG" id="falb:HYN59_02210"/>
<evidence type="ECO:0000313" key="4">
    <source>
        <dbReference type="Proteomes" id="UP000244929"/>
    </source>
</evidence>
<organism evidence="3 4">
    <name type="scientific">Flavobacterium album</name>
    <dbReference type="NCBI Taxonomy" id="2175091"/>
    <lineage>
        <taxon>Bacteria</taxon>
        <taxon>Pseudomonadati</taxon>
        <taxon>Bacteroidota</taxon>
        <taxon>Flavobacteriia</taxon>
        <taxon>Flavobacteriales</taxon>
        <taxon>Flavobacteriaceae</taxon>
        <taxon>Flavobacterium</taxon>
    </lineage>
</organism>
<protein>
    <submittedName>
        <fullName evidence="3">D-alanyl-D-alanine carboxypeptidase</fullName>
    </submittedName>
</protein>
<dbReference type="GO" id="GO:0004180">
    <property type="term" value="F:carboxypeptidase activity"/>
    <property type="evidence" value="ECO:0007669"/>
    <property type="project" value="UniProtKB-KW"/>
</dbReference>
<feature type="chain" id="PRO_5015498127" evidence="1">
    <location>
        <begin position="20"/>
        <end position="441"/>
    </location>
</feature>
<dbReference type="InterPro" id="IPR012338">
    <property type="entry name" value="Beta-lactam/transpept-like"/>
</dbReference>
<gene>
    <name evidence="3" type="ORF">HYN59_02210</name>
</gene>
<dbReference type="Proteomes" id="UP000244929">
    <property type="component" value="Chromosome"/>
</dbReference>
<dbReference type="OrthoDB" id="9793489at2"/>